<dbReference type="GO" id="GO:0051082">
    <property type="term" value="F:unfolded protein binding"/>
    <property type="evidence" value="ECO:0007669"/>
    <property type="project" value="InterPro"/>
</dbReference>
<dbReference type="SUPFAM" id="SSF49493">
    <property type="entry name" value="HSP40/DnaJ peptide-binding domain"/>
    <property type="match status" value="1"/>
</dbReference>
<dbReference type="SUPFAM" id="SSF46565">
    <property type="entry name" value="Chaperone J-domain"/>
    <property type="match status" value="1"/>
</dbReference>
<dbReference type="InterPro" id="IPR001623">
    <property type="entry name" value="DnaJ_domain"/>
</dbReference>
<keyword evidence="4" id="KW-1185">Reference proteome</keyword>
<dbReference type="AlphaFoldDB" id="A0A2I0B8M9"/>
<evidence type="ECO:0000313" key="4">
    <source>
        <dbReference type="Proteomes" id="UP000236161"/>
    </source>
</evidence>
<reference evidence="3 4" key="1">
    <citation type="journal article" date="2017" name="Nature">
        <title>The Apostasia genome and the evolution of orchids.</title>
        <authorList>
            <person name="Zhang G.Q."/>
            <person name="Liu K.W."/>
            <person name="Li Z."/>
            <person name="Lohaus R."/>
            <person name="Hsiao Y.Y."/>
            <person name="Niu S.C."/>
            <person name="Wang J.Y."/>
            <person name="Lin Y.C."/>
            <person name="Xu Q."/>
            <person name="Chen L.J."/>
            <person name="Yoshida K."/>
            <person name="Fujiwara S."/>
            <person name="Wang Z.W."/>
            <person name="Zhang Y.Q."/>
            <person name="Mitsuda N."/>
            <person name="Wang M."/>
            <person name="Liu G.H."/>
            <person name="Pecoraro L."/>
            <person name="Huang H.X."/>
            <person name="Xiao X.J."/>
            <person name="Lin M."/>
            <person name="Wu X.Y."/>
            <person name="Wu W.L."/>
            <person name="Chen Y.Y."/>
            <person name="Chang S.B."/>
            <person name="Sakamoto S."/>
            <person name="Ohme-Takagi M."/>
            <person name="Yagi M."/>
            <person name="Zeng S.J."/>
            <person name="Shen C.Y."/>
            <person name="Yeh C.M."/>
            <person name="Luo Y.B."/>
            <person name="Tsai W.C."/>
            <person name="Van de Peer Y."/>
            <person name="Liu Z.J."/>
        </authorList>
    </citation>
    <scope>NUCLEOTIDE SEQUENCE [LARGE SCALE GENOMIC DNA]</scope>
    <source>
        <strain evidence="4">cv. Shenzhen</strain>
        <tissue evidence="3">Stem</tissue>
    </source>
</reference>
<sequence>MRFTGARFSLLLGRTYLRSKLLQDIPNSVVDNSSRWFCTRVHTSSRCLESWKWKKVKWWSGACCVSFQRDYCQKRLFHGTGYVAARDYYDVLGVSRDASASDIKKAYYGAVLGGSIQVPTLSGDVILKVKPGTQPGLKVVLRGKGVRTRQSSLPGDQYVHFNVHIPQ</sequence>
<evidence type="ECO:0000256" key="1">
    <source>
        <dbReference type="ARBA" id="ARBA00023186"/>
    </source>
</evidence>
<dbReference type="Proteomes" id="UP000236161">
    <property type="component" value="Unassembled WGS sequence"/>
</dbReference>
<organism evidence="3 4">
    <name type="scientific">Apostasia shenzhenica</name>
    <dbReference type="NCBI Taxonomy" id="1088818"/>
    <lineage>
        <taxon>Eukaryota</taxon>
        <taxon>Viridiplantae</taxon>
        <taxon>Streptophyta</taxon>
        <taxon>Embryophyta</taxon>
        <taxon>Tracheophyta</taxon>
        <taxon>Spermatophyta</taxon>
        <taxon>Magnoliopsida</taxon>
        <taxon>Liliopsida</taxon>
        <taxon>Asparagales</taxon>
        <taxon>Orchidaceae</taxon>
        <taxon>Apostasioideae</taxon>
        <taxon>Apostasia</taxon>
    </lineage>
</organism>
<proteinExistence type="predicted"/>
<dbReference type="PANTHER" id="PTHR43096:SF52">
    <property type="entry name" value="DNAJ HOMOLOG 1, MITOCHONDRIAL-RELATED"/>
    <property type="match status" value="1"/>
</dbReference>
<dbReference type="InterPro" id="IPR036869">
    <property type="entry name" value="J_dom_sf"/>
</dbReference>
<dbReference type="EMBL" id="KZ451906">
    <property type="protein sequence ID" value="PKA64129.1"/>
    <property type="molecule type" value="Genomic_DNA"/>
</dbReference>
<feature type="domain" description="Chaperone DnaJ C-terminal" evidence="2">
    <location>
        <begin position="107"/>
        <end position="166"/>
    </location>
</feature>
<evidence type="ECO:0000259" key="2">
    <source>
        <dbReference type="Pfam" id="PF01556"/>
    </source>
</evidence>
<dbReference type="PANTHER" id="PTHR43096">
    <property type="entry name" value="DNAJ HOMOLOG 1, MITOCHONDRIAL-RELATED"/>
    <property type="match status" value="1"/>
</dbReference>
<dbReference type="GO" id="GO:0005783">
    <property type="term" value="C:endoplasmic reticulum"/>
    <property type="evidence" value="ECO:0007669"/>
    <property type="project" value="UniProtKB-ARBA"/>
</dbReference>
<dbReference type="Gene3D" id="2.60.260.20">
    <property type="entry name" value="Urease metallochaperone UreE, N-terminal domain"/>
    <property type="match status" value="1"/>
</dbReference>
<dbReference type="Gene3D" id="1.10.287.110">
    <property type="entry name" value="DnaJ domain"/>
    <property type="match status" value="1"/>
</dbReference>
<dbReference type="InterPro" id="IPR008971">
    <property type="entry name" value="HSP40/DnaJ_pept-bd"/>
</dbReference>
<dbReference type="InterPro" id="IPR002939">
    <property type="entry name" value="DnaJ_C"/>
</dbReference>
<evidence type="ECO:0000313" key="3">
    <source>
        <dbReference type="EMBL" id="PKA64129.1"/>
    </source>
</evidence>
<dbReference type="CDD" id="cd06257">
    <property type="entry name" value="DnaJ"/>
    <property type="match status" value="1"/>
</dbReference>
<protein>
    <submittedName>
        <fullName evidence="3">Chaperone protein dnaJ 1, mitochondrial</fullName>
    </submittedName>
</protein>
<name>A0A2I0B8M9_9ASPA</name>
<gene>
    <name evidence="3" type="primary">ATJ1</name>
    <name evidence="3" type="ORF">AXF42_Ash005141</name>
</gene>
<dbReference type="STRING" id="1088818.A0A2I0B8M9"/>
<accession>A0A2I0B8M9</accession>
<dbReference type="OrthoDB" id="10256793at2759"/>
<dbReference type="GO" id="GO:0042026">
    <property type="term" value="P:protein refolding"/>
    <property type="evidence" value="ECO:0007669"/>
    <property type="project" value="TreeGrafter"/>
</dbReference>
<dbReference type="Pfam" id="PF01556">
    <property type="entry name" value="DnaJ_C"/>
    <property type="match status" value="1"/>
</dbReference>
<keyword evidence="1" id="KW-0143">Chaperone</keyword>